<dbReference type="RefSeq" id="XP_009052942.1">
    <property type="nucleotide sequence ID" value="XM_009054694.1"/>
</dbReference>
<dbReference type="GO" id="GO:0003777">
    <property type="term" value="F:microtubule motor activity"/>
    <property type="evidence" value="ECO:0007669"/>
    <property type="project" value="InterPro"/>
</dbReference>
<dbReference type="OrthoDB" id="3176171at2759"/>
<dbReference type="InterPro" id="IPR027417">
    <property type="entry name" value="P-loop_NTPase"/>
</dbReference>
<dbReference type="Pfam" id="PF00225">
    <property type="entry name" value="Kinesin"/>
    <property type="match status" value="1"/>
</dbReference>
<dbReference type="CTD" id="20234775"/>
<sequence>LIQSAVDGYNVCMFAYGQTGSGKTFTMIGDRSQQYPGIAPRAFQRIFQLAEENKSKFEMKVSTYMLELYNERLIDLFAKSGSEEDRLDIKKDKKGMVVIQGSVLKKASNAKELFALFEEGSKNRHVASTKMNDESSRSHLVIGIVLESTNKVTGQIITGKVGFINIYLDDIF</sequence>
<evidence type="ECO:0000256" key="5">
    <source>
        <dbReference type="PROSITE-ProRule" id="PRU00283"/>
    </source>
</evidence>
<dbReference type="AlphaFoldDB" id="V4AHH6"/>
<dbReference type="GeneID" id="20234775"/>
<comment type="subcellular location">
    <subcellularLocation>
        <location evidence="1">Cytoplasm</location>
        <location evidence="1">Cytoskeleton</location>
    </subcellularLocation>
</comment>
<dbReference type="InterPro" id="IPR027640">
    <property type="entry name" value="Kinesin-like_fam"/>
</dbReference>
<dbReference type="GO" id="GO:0005856">
    <property type="term" value="C:cytoskeleton"/>
    <property type="evidence" value="ECO:0007669"/>
    <property type="project" value="UniProtKB-SubCell"/>
</dbReference>
<evidence type="ECO:0000256" key="1">
    <source>
        <dbReference type="ARBA" id="ARBA00004245"/>
    </source>
</evidence>
<gene>
    <name evidence="7" type="ORF">LOTGIDRAFT_144011</name>
</gene>
<reference evidence="7 8" key="1">
    <citation type="journal article" date="2013" name="Nature">
        <title>Insights into bilaterian evolution from three spiralian genomes.</title>
        <authorList>
            <person name="Simakov O."/>
            <person name="Marletaz F."/>
            <person name="Cho S.J."/>
            <person name="Edsinger-Gonzales E."/>
            <person name="Havlak P."/>
            <person name="Hellsten U."/>
            <person name="Kuo D.H."/>
            <person name="Larsson T."/>
            <person name="Lv J."/>
            <person name="Arendt D."/>
            <person name="Savage R."/>
            <person name="Osoegawa K."/>
            <person name="de Jong P."/>
            <person name="Grimwood J."/>
            <person name="Chapman J.A."/>
            <person name="Shapiro H."/>
            <person name="Aerts A."/>
            <person name="Otillar R.P."/>
            <person name="Terry A.Y."/>
            <person name="Boore J.L."/>
            <person name="Grigoriev I.V."/>
            <person name="Lindberg D.R."/>
            <person name="Seaver E.C."/>
            <person name="Weisblat D.A."/>
            <person name="Putnam N.H."/>
            <person name="Rokhsar D.S."/>
        </authorList>
    </citation>
    <scope>NUCLEOTIDE SEQUENCE [LARGE SCALE GENOMIC DNA]</scope>
</reference>
<dbReference type="PROSITE" id="PS50067">
    <property type="entry name" value="KINESIN_MOTOR_2"/>
    <property type="match status" value="1"/>
</dbReference>
<dbReference type="PRINTS" id="PR00380">
    <property type="entry name" value="KINESINHEAVY"/>
</dbReference>
<dbReference type="EMBL" id="KB201470">
    <property type="protein sequence ID" value="ESO96357.1"/>
    <property type="molecule type" value="Genomic_DNA"/>
</dbReference>
<feature type="domain" description="Kinesin motor" evidence="6">
    <location>
        <begin position="1"/>
        <end position="172"/>
    </location>
</feature>
<keyword evidence="8" id="KW-1185">Reference proteome</keyword>
<dbReference type="GO" id="GO:0008017">
    <property type="term" value="F:microtubule binding"/>
    <property type="evidence" value="ECO:0007669"/>
    <property type="project" value="InterPro"/>
</dbReference>
<evidence type="ECO:0000259" key="6">
    <source>
        <dbReference type="PROSITE" id="PS50067"/>
    </source>
</evidence>
<dbReference type="SUPFAM" id="SSF52540">
    <property type="entry name" value="P-loop containing nucleoside triphosphate hydrolases"/>
    <property type="match status" value="1"/>
</dbReference>
<dbReference type="PANTHER" id="PTHR47972:SF16">
    <property type="entry name" value="KINESIN-LIKE PROTEIN"/>
    <property type="match status" value="1"/>
</dbReference>
<name>V4AHH6_LOTGI</name>
<keyword evidence="4" id="KW-0206">Cytoskeleton</keyword>
<dbReference type="KEGG" id="lgi:LOTGIDRAFT_144011"/>
<accession>V4AHH6</accession>
<proteinExistence type="inferred from homology"/>
<dbReference type="OMA" id="NETVFAY"/>
<dbReference type="GO" id="GO:0005524">
    <property type="term" value="F:ATP binding"/>
    <property type="evidence" value="ECO:0007669"/>
    <property type="project" value="UniProtKB-UniRule"/>
</dbReference>
<dbReference type="PANTHER" id="PTHR47972">
    <property type="entry name" value="KINESIN-LIKE PROTEIN KLP-3"/>
    <property type="match status" value="1"/>
</dbReference>
<dbReference type="STRING" id="225164.V4AHH6"/>
<evidence type="ECO:0000256" key="4">
    <source>
        <dbReference type="ARBA" id="ARBA00023212"/>
    </source>
</evidence>
<comment type="similarity">
    <text evidence="5">Belongs to the TRAFAC class myosin-kinesin ATPase superfamily. Kinesin family.</text>
</comment>
<dbReference type="Proteomes" id="UP000030746">
    <property type="component" value="Unassembled WGS sequence"/>
</dbReference>
<feature type="binding site" evidence="5">
    <location>
        <begin position="17"/>
        <end position="24"/>
    </location>
    <ligand>
        <name>ATP</name>
        <dbReference type="ChEBI" id="CHEBI:30616"/>
    </ligand>
</feature>
<evidence type="ECO:0000313" key="7">
    <source>
        <dbReference type="EMBL" id="ESO96357.1"/>
    </source>
</evidence>
<dbReference type="HOGENOM" id="CLU_1557018_0_0_1"/>
<evidence type="ECO:0000313" key="8">
    <source>
        <dbReference type="Proteomes" id="UP000030746"/>
    </source>
</evidence>
<organism evidence="7 8">
    <name type="scientific">Lottia gigantea</name>
    <name type="common">Giant owl limpet</name>
    <dbReference type="NCBI Taxonomy" id="225164"/>
    <lineage>
        <taxon>Eukaryota</taxon>
        <taxon>Metazoa</taxon>
        <taxon>Spiralia</taxon>
        <taxon>Lophotrochozoa</taxon>
        <taxon>Mollusca</taxon>
        <taxon>Gastropoda</taxon>
        <taxon>Patellogastropoda</taxon>
        <taxon>Lottioidea</taxon>
        <taxon>Lottiidae</taxon>
        <taxon>Lottia</taxon>
    </lineage>
</organism>
<dbReference type="GO" id="GO:0007018">
    <property type="term" value="P:microtubule-based movement"/>
    <property type="evidence" value="ECO:0007669"/>
    <property type="project" value="InterPro"/>
</dbReference>
<protein>
    <recommendedName>
        <fullName evidence="6">Kinesin motor domain-containing protein</fullName>
    </recommendedName>
</protein>
<evidence type="ECO:0000256" key="2">
    <source>
        <dbReference type="ARBA" id="ARBA00022741"/>
    </source>
</evidence>
<keyword evidence="2 5" id="KW-0547">Nucleotide-binding</keyword>
<keyword evidence="3 5" id="KW-0067">ATP-binding</keyword>
<dbReference type="SMART" id="SM00129">
    <property type="entry name" value="KISc"/>
    <property type="match status" value="1"/>
</dbReference>
<evidence type="ECO:0000256" key="3">
    <source>
        <dbReference type="ARBA" id="ARBA00022840"/>
    </source>
</evidence>
<keyword evidence="4" id="KW-0963">Cytoplasm</keyword>
<dbReference type="InterPro" id="IPR001752">
    <property type="entry name" value="Kinesin_motor_dom"/>
</dbReference>
<keyword evidence="5" id="KW-0505">Motor protein</keyword>
<dbReference type="InterPro" id="IPR036961">
    <property type="entry name" value="Kinesin_motor_dom_sf"/>
</dbReference>
<feature type="non-terminal residue" evidence="7">
    <location>
        <position position="1"/>
    </location>
</feature>
<dbReference type="Gene3D" id="3.40.850.10">
    <property type="entry name" value="Kinesin motor domain"/>
    <property type="match status" value="1"/>
</dbReference>